<evidence type="ECO:0000313" key="10">
    <source>
        <dbReference type="EMBL" id="KAG7330409.1"/>
    </source>
</evidence>
<feature type="binding site" evidence="8">
    <location>
        <position position="169"/>
    </location>
    <ligand>
        <name>Zn(2+)</name>
        <dbReference type="ChEBI" id="CHEBI:29105"/>
        <note>catalytic</note>
    </ligand>
</feature>
<evidence type="ECO:0000256" key="2">
    <source>
        <dbReference type="ARBA" id="ARBA00022670"/>
    </source>
</evidence>
<gene>
    <name evidence="10" type="ORF">KOW79_006631</name>
</gene>
<dbReference type="Proteomes" id="UP000824219">
    <property type="component" value="Linkage Group LG07"/>
</dbReference>
<keyword evidence="5 8" id="KW-0862">Zinc</keyword>
<dbReference type="GO" id="GO:0006508">
    <property type="term" value="P:proteolysis"/>
    <property type="evidence" value="ECO:0007669"/>
    <property type="project" value="UniProtKB-KW"/>
</dbReference>
<keyword evidence="3 8" id="KW-0479">Metal-binding</keyword>
<reference evidence="10 11" key="1">
    <citation type="submission" date="2021-06" db="EMBL/GenBank/DDBJ databases">
        <title>Chromosome-level genome assembly of the red-tail catfish (Hemibagrus wyckioides).</title>
        <authorList>
            <person name="Shao F."/>
        </authorList>
    </citation>
    <scope>NUCLEOTIDE SEQUENCE [LARGE SCALE GENOMIC DNA]</scope>
    <source>
        <strain evidence="10">EC202008001</strain>
        <tissue evidence="10">Blood</tissue>
    </source>
</reference>
<keyword evidence="4 9" id="KW-0378">Hydrolase</keyword>
<dbReference type="PANTHER" id="PTHR10942">
    <property type="entry name" value="LEISHMANOLYSIN-LIKE PEPTIDASE"/>
    <property type="match status" value="1"/>
</dbReference>
<evidence type="ECO:0000256" key="3">
    <source>
        <dbReference type="ARBA" id="ARBA00022723"/>
    </source>
</evidence>
<protein>
    <recommendedName>
        <fullName evidence="9">Leishmanolysin-like peptidase</fullName>
        <ecNumber evidence="9">3.4.24.-</ecNumber>
    </recommendedName>
</protein>
<dbReference type="GO" id="GO:0007155">
    <property type="term" value="P:cell adhesion"/>
    <property type="evidence" value="ECO:0007669"/>
    <property type="project" value="InterPro"/>
</dbReference>
<accession>A0A9D3SSP1</accession>
<dbReference type="EMBL" id="JAHKSW010000007">
    <property type="protein sequence ID" value="KAG7330409.1"/>
    <property type="molecule type" value="Genomic_DNA"/>
</dbReference>
<keyword evidence="2 9" id="KW-0645">Protease</keyword>
<organism evidence="10 11">
    <name type="scientific">Hemibagrus wyckioides</name>
    <dbReference type="NCBI Taxonomy" id="337641"/>
    <lineage>
        <taxon>Eukaryota</taxon>
        <taxon>Metazoa</taxon>
        <taxon>Chordata</taxon>
        <taxon>Craniata</taxon>
        <taxon>Vertebrata</taxon>
        <taxon>Euteleostomi</taxon>
        <taxon>Actinopterygii</taxon>
        <taxon>Neopterygii</taxon>
        <taxon>Teleostei</taxon>
        <taxon>Ostariophysi</taxon>
        <taxon>Siluriformes</taxon>
        <taxon>Bagridae</taxon>
        <taxon>Hemibagrus</taxon>
    </lineage>
</organism>
<dbReference type="PANTHER" id="PTHR10942:SF6">
    <property type="entry name" value="CILIATED LEFT-RIGHT ORGANIZER METALLOPEPTIDASE"/>
    <property type="match status" value="1"/>
</dbReference>
<dbReference type="Gene3D" id="3.90.132.10">
    <property type="entry name" value="Leishmanolysin , domain 2"/>
    <property type="match status" value="1"/>
</dbReference>
<evidence type="ECO:0000256" key="1">
    <source>
        <dbReference type="ARBA" id="ARBA00005860"/>
    </source>
</evidence>
<evidence type="ECO:0000256" key="8">
    <source>
        <dbReference type="PIRSR" id="PIRSR601577-2"/>
    </source>
</evidence>
<evidence type="ECO:0000313" key="11">
    <source>
        <dbReference type="Proteomes" id="UP000824219"/>
    </source>
</evidence>
<evidence type="ECO:0000256" key="6">
    <source>
        <dbReference type="ARBA" id="ARBA00023049"/>
    </source>
</evidence>
<dbReference type="Gene3D" id="3.10.170.20">
    <property type="match status" value="1"/>
</dbReference>
<name>A0A9D3SSP1_9TELE</name>
<dbReference type="InterPro" id="IPR001577">
    <property type="entry name" value="Peptidase_M8"/>
</dbReference>
<comment type="caution">
    <text evidence="10">The sequence shown here is derived from an EMBL/GenBank/DDBJ whole genome shotgun (WGS) entry which is preliminary data.</text>
</comment>
<dbReference type="SUPFAM" id="SSF55486">
    <property type="entry name" value="Metalloproteases ('zincins'), catalytic domain"/>
    <property type="match status" value="1"/>
</dbReference>
<dbReference type="AlphaFoldDB" id="A0A9D3SSP1"/>
<feature type="binding site" evidence="8">
    <location>
        <position position="247"/>
    </location>
    <ligand>
        <name>Zn(2+)</name>
        <dbReference type="ChEBI" id="CHEBI:29105"/>
        <note>catalytic</note>
    </ligand>
</feature>
<dbReference type="GO" id="GO:0005737">
    <property type="term" value="C:cytoplasm"/>
    <property type="evidence" value="ECO:0007669"/>
    <property type="project" value="TreeGrafter"/>
</dbReference>
<evidence type="ECO:0000256" key="4">
    <source>
        <dbReference type="ARBA" id="ARBA00022801"/>
    </source>
</evidence>
<keyword evidence="6 8" id="KW-0482">Metalloprotease</keyword>
<comment type="similarity">
    <text evidence="1 9">Belongs to the peptidase M8 family.</text>
</comment>
<dbReference type="Pfam" id="PF01457">
    <property type="entry name" value="Peptidase_M8"/>
    <property type="match status" value="1"/>
</dbReference>
<proteinExistence type="inferred from homology"/>
<evidence type="ECO:0000256" key="7">
    <source>
        <dbReference type="PIRSR" id="PIRSR601577-1"/>
    </source>
</evidence>
<feature type="active site" evidence="7">
    <location>
        <position position="166"/>
    </location>
</feature>
<feature type="binding site" evidence="8">
    <location>
        <position position="165"/>
    </location>
    <ligand>
        <name>Zn(2+)</name>
        <dbReference type="ChEBI" id="CHEBI:29105"/>
        <note>catalytic</note>
    </ligand>
</feature>
<evidence type="ECO:0000256" key="9">
    <source>
        <dbReference type="RuleBase" id="RU366077"/>
    </source>
</evidence>
<dbReference type="GO" id="GO:0004222">
    <property type="term" value="F:metalloendopeptidase activity"/>
    <property type="evidence" value="ECO:0007669"/>
    <property type="project" value="UniProtKB-UniRule"/>
</dbReference>
<comment type="cofactor">
    <cofactor evidence="8 9">
        <name>Zn(2+)</name>
        <dbReference type="ChEBI" id="CHEBI:29105"/>
    </cofactor>
    <text evidence="8 9">Binds 1 zinc ion per subunit.</text>
</comment>
<dbReference type="GO" id="GO:0016020">
    <property type="term" value="C:membrane"/>
    <property type="evidence" value="ECO:0007669"/>
    <property type="project" value="InterPro"/>
</dbReference>
<keyword evidence="11" id="KW-1185">Reference proteome</keyword>
<evidence type="ECO:0000256" key="5">
    <source>
        <dbReference type="ARBA" id="ARBA00022833"/>
    </source>
</evidence>
<dbReference type="GO" id="GO:0046872">
    <property type="term" value="F:metal ion binding"/>
    <property type="evidence" value="ECO:0007669"/>
    <property type="project" value="UniProtKB-KW"/>
</dbReference>
<dbReference type="EC" id="3.4.24.-" evidence="9"/>
<sequence length="302" mass="33632">MDSSREPCPLTVGNREAGSSVRRVSRKLLLNRDINKYCRFIWRNSTSANFNRCGRASANYRTESCLGVIIPDDHLSGCVVYPHPDQPDLKVIKPDGAGLPDTDVLLYVKAQNSDKCRADSSLLAYSAHCQSDSEGRPVAGVMVICREPLSMEGFSHEHMLQTVIHELLHVLGFSKELFSKWTDRSLSSQMDKDSSHGQVIYTDESGQMRLYTPNINKALQTHLNSTHTELGAPLENQDADTRGFSSHWEARVLQGSIMTAMLAEPTLVQIDVITLSAFQDTGWYSVNLSQAQNLLWGESKTD</sequence>
<dbReference type="OrthoDB" id="8921667at2759"/>